<dbReference type="InterPro" id="IPR050563">
    <property type="entry name" value="4-hydroxybenzoyl-CoA_TE"/>
</dbReference>
<dbReference type="PANTHER" id="PTHR31793">
    <property type="entry name" value="4-HYDROXYBENZOYL-COA THIOESTERASE FAMILY MEMBER"/>
    <property type="match status" value="1"/>
</dbReference>
<dbReference type="Pfam" id="PF13279">
    <property type="entry name" value="4HBT_2"/>
    <property type="match status" value="1"/>
</dbReference>
<dbReference type="Proteomes" id="UP001589776">
    <property type="component" value="Unassembled WGS sequence"/>
</dbReference>
<keyword evidence="2 3" id="KW-0378">Hydrolase</keyword>
<dbReference type="GO" id="GO:0016787">
    <property type="term" value="F:hydrolase activity"/>
    <property type="evidence" value="ECO:0007669"/>
    <property type="project" value="UniProtKB-KW"/>
</dbReference>
<protein>
    <submittedName>
        <fullName evidence="3">Acyl-CoA thioesterase</fullName>
        <ecNumber evidence="3">3.1.2.-</ecNumber>
    </submittedName>
</protein>
<dbReference type="EMBL" id="JBHLWN010000068">
    <property type="protein sequence ID" value="MFC0214119.1"/>
    <property type="molecule type" value="Genomic_DNA"/>
</dbReference>
<proteinExistence type="inferred from homology"/>
<accession>A0ABV6DN99</accession>
<evidence type="ECO:0000256" key="2">
    <source>
        <dbReference type="ARBA" id="ARBA00022801"/>
    </source>
</evidence>
<dbReference type="EC" id="3.1.2.-" evidence="3"/>
<reference evidence="3 4" key="1">
    <citation type="submission" date="2024-09" db="EMBL/GenBank/DDBJ databases">
        <authorList>
            <person name="Sun Q."/>
            <person name="Mori K."/>
        </authorList>
    </citation>
    <scope>NUCLEOTIDE SEQUENCE [LARGE SCALE GENOMIC DNA]</scope>
    <source>
        <strain evidence="3 4">CCM 7759</strain>
    </source>
</reference>
<evidence type="ECO:0000313" key="3">
    <source>
        <dbReference type="EMBL" id="MFC0214119.1"/>
    </source>
</evidence>
<name>A0ABV6DN99_9BACL</name>
<sequence length="139" mass="16668">MSYSFTFRVRYQETDRMGVVYHTNYINWFEWGRTELIRACGYPYERIEEQGLLLPVLEVGAQFKQAARYDECVTVFTKVTACTGVRLEFEYEIRRGEADPEGLLFATGFTKHMWVTKEWKPARLERHLPELHRMLQERF</sequence>
<comment type="similarity">
    <text evidence="1">Belongs to the 4-hydroxybenzoyl-CoA thioesterase family.</text>
</comment>
<organism evidence="3 4">
    <name type="scientific">Paenibacillus chartarius</name>
    <dbReference type="NCBI Taxonomy" id="747481"/>
    <lineage>
        <taxon>Bacteria</taxon>
        <taxon>Bacillati</taxon>
        <taxon>Bacillota</taxon>
        <taxon>Bacilli</taxon>
        <taxon>Bacillales</taxon>
        <taxon>Paenibacillaceae</taxon>
        <taxon>Paenibacillus</taxon>
    </lineage>
</organism>
<dbReference type="PIRSF" id="PIRSF003230">
    <property type="entry name" value="YbgC"/>
    <property type="match status" value="1"/>
</dbReference>
<dbReference type="InterPro" id="IPR006684">
    <property type="entry name" value="YbgC/YbaW"/>
</dbReference>
<dbReference type="SUPFAM" id="SSF54637">
    <property type="entry name" value="Thioesterase/thiol ester dehydrase-isomerase"/>
    <property type="match status" value="1"/>
</dbReference>
<dbReference type="CDD" id="cd00586">
    <property type="entry name" value="4HBT"/>
    <property type="match status" value="1"/>
</dbReference>
<dbReference type="InterPro" id="IPR008272">
    <property type="entry name" value="HB-CoA_thioesterase_AS"/>
</dbReference>
<dbReference type="NCBIfam" id="TIGR00051">
    <property type="entry name" value="YbgC/FadM family acyl-CoA thioesterase"/>
    <property type="match status" value="1"/>
</dbReference>
<evidence type="ECO:0000256" key="1">
    <source>
        <dbReference type="ARBA" id="ARBA00005953"/>
    </source>
</evidence>
<dbReference type="PROSITE" id="PS01328">
    <property type="entry name" value="4HBCOA_THIOESTERASE"/>
    <property type="match status" value="1"/>
</dbReference>
<dbReference type="InterPro" id="IPR029069">
    <property type="entry name" value="HotDog_dom_sf"/>
</dbReference>
<comment type="caution">
    <text evidence="3">The sequence shown here is derived from an EMBL/GenBank/DDBJ whole genome shotgun (WGS) entry which is preliminary data.</text>
</comment>
<evidence type="ECO:0000313" key="4">
    <source>
        <dbReference type="Proteomes" id="UP001589776"/>
    </source>
</evidence>
<keyword evidence="4" id="KW-1185">Reference proteome</keyword>
<dbReference type="RefSeq" id="WP_377471458.1">
    <property type="nucleotide sequence ID" value="NZ_JBHLWN010000068.1"/>
</dbReference>
<dbReference type="Gene3D" id="3.10.129.10">
    <property type="entry name" value="Hotdog Thioesterase"/>
    <property type="match status" value="1"/>
</dbReference>
<gene>
    <name evidence="3" type="ORF">ACFFK0_16955</name>
</gene>
<dbReference type="PANTHER" id="PTHR31793:SF27">
    <property type="entry name" value="NOVEL THIOESTERASE SUPERFAMILY DOMAIN AND SAPOSIN A-TYPE DOMAIN CONTAINING PROTEIN (0610012H03RIK)"/>
    <property type="match status" value="1"/>
</dbReference>